<dbReference type="EMBL" id="CP104562">
    <property type="protein sequence ID" value="UXH78428.1"/>
    <property type="molecule type" value="Genomic_DNA"/>
</dbReference>
<dbReference type="Gene3D" id="3.40.50.2300">
    <property type="match status" value="1"/>
</dbReference>
<dbReference type="RefSeq" id="WP_261758220.1">
    <property type="nucleotide sequence ID" value="NZ_CP104562.2"/>
</dbReference>
<organism evidence="2 3">
    <name type="scientific">Roseateles amylovorans</name>
    <dbReference type="NCBI Taxonomy" id="2978473"/>
    <lineage>
        <taxon>Bacteria</taxon>
        <taxon>Pseudomonadati</taxon>
        <taxon>Pseudomonadota</taxon>
        <taxon>Betaproteobacteria</taxon>
        <taxon>Burkholderiales</taxon>
        <taxon>Sphaerotilaceae</taxon>
        <taxon>Roseateles</taxon>
    </lineage>
</organism>
<dbReference type="InterPro" id="IPR011006">
    <property type="entry name" value="CheY-like_superfamily"/>
</dbReference>
<feature type="compositionally biased region" description="Low complexity" evidence="1">
    <location>
        <begin position="126"/>
        <end position="146"/>
    </location>
</feature>
<gene>
    <name evidence="2" type="ORF">N4261_00340</name>
</gene>
<evidence type="ECO:0000313" key="3">
    <source>
        <dbReference type="Proteomes" id="UP001064933"/>
    </source>
</evidence>
<dbReference type="SUPFAM" id="SSF52172">
    <property type="entry name" value="CheY-like"/>
    <property type="match status" value="1"/>
</dbReference>
<dbReference type="Proteomes" id="UP001064933">
    <property type="component" value="Chromosome"/>
</dbReference>
<sequence>MPHRQFLVVDGHSLFRRTVAMVARELQLADVHECSSHEAAQRLLEHRPMDGLLLDIGEGLEALALVQSVRAGALRCSARMPIALTAEACDLATAQLYKELEIRRIMLKPFKVKTALEVIRDLAQAAPPSAPGSATGPSPSASPVAAKGTGPNPPP</sequence>
<reference evidence="2" key="1">
    <citation type="submission" date="2022-10" db="EMBL/GenBank/DDBJ databases">
        <title>Characterization and whole genome sequencing of a new Roseateles species, isolated from fresh water.</title>
        <authorList>
            <person name="Guliayeva D.Y."/>
            <person name="Akhremchuk A.E."/>
            <person name="Sikolenko M.A."/>
            <person name="Valentovich L.N."/>
            <person name="Sidarenka A.V."/>
        </authorList>
    </citation>
    <scope>NUCLEOTIDE SEQUENCE</scope>
    <source>
        <strain evidence="2">BIM B-1768</strain>
    </source>
</reference>
<keyword evidence="3" id="KW-1185">Reference proteome</keyword>
<protein>
    <submittedName>
        <fullName evidence="2">Response regulator</fullName>
    </submittedName>
</protein>
<evidence type="ECO:0000256" key="1">
    <source>
        <dbReference type="SAM" id="MobiDB-lite"/>
    </source>
</evidence>
<evidence type="ECO:0000313" key="2">
    <source>
        <dbReference type="EMBL" id="UXH78428.1"/>
    </source>
</evidence>
<accession>A0ABY6AZT8</accession>
<name>A0ABY6AZT8_9BURK</name>
<proteinExistence type="predicted"/>
<feature type="region of interest" description="Disordered" evidence="1">
    <location>
        <begin position="126"/>
        <end position="155"/>
    </location>
</feature>